<gene>
    <name evidence="1" type="ORF">LCGC14_1032410</name>
</gene>
<organism evidence="1">
    <name type="scientific">marine sediment metagenome</name>
    <dbReference type="NCBI Taxonomy" id="412755"/>
    <lineage>
        <taxon>unclassified sequences</taxon>
        <taxon>metagenomes</taxon>
        <taxon>ecological metagenomes</taxon>
    </lineage>
</organism>
<comment type="caution">
    <text evidence="1">The sequence shown here is derived from an EMBL/GenBank/DDBJ whole genome shotgun (WGS) entry which is preliminary data.</text>
</comment>
<dbReference type="EMBL" id="LAZR01004197">
    <property type="protein sequence ID" value="KKN10865.1"/>
    <property type="molecule type" value="Genomic_DNA"/>
</dbReference>
<dbReference type="AlphaFoldDB" id="A0A0F9MU90"/>
<protein>
    <submittedName>
        <fullName evidence="1">Uncharacterized protein</fullName>
    </submittedName>
</protein>
<evidence type="ECO:0000313" key="1">
    <source>
        <dbReference type="EMBL" id="KKN10865.1"/>
    </source>
</evidence>
<name>A0A0F9MU90_9ZZZZ</name>
<proteinExistence type="predicted"/>
<sequence length="62" mass="6960">MGLFDTFSIPAKCTNCGTMITDWQTKELDCLMNNFQLGDRINRIDPIGVYGDCANVGNNLNW</sequence>
<reference evidence="1" key="1">
    <citation type="journal article" date="2015" name="Nature">
        <title>Complex archaea that bridge the gap between prokaryotes and eukaryotes.</title>
        <authorList>
            <person name="Spang A."/>
            <person name="Saw J.H."/>
            <person name="Jorgensen S.L."/>
            <person name="Zaremba-Niedzwiedzka K."/>
            <person name="Martijn J."/>
            <person name="Lind A.E."/>
            <person name="van Eijk R."/>
            <person name="Schleper C."/>
            <person name="Guy L."/>
            <person name="Ettema T.J."/>
        </authorList>
    </citation>
    <scope>NUCLEOTIDE SEQUENCE</scope>
</reference>
<accession>A0A0F9MU90</accession>